<dbReference type="HOGENOM" id="CLU_018697_4_2_2"/>
<dbReference type="EC" id="2.8.4.5" evidence="11"/>
<dbReference type="InterPro" id="IPR006638">
    <property type="entry name" value="Elp3/MiaA/NifB-like_rSAM"/>
</dbReference>
<organism evidence="16">
    <name type="scientific">Sulfolobus acidocaldarius Ron12/I</name>
    <dbReference type="NCBI Taxonomy" id="1028567"/>
    <lineage>
        <taxon>Archaea</taxon>
        <taxon>Thermoproteota</taxon>
        <taxon>Thermoprotei</taxon>
        <taxon>Sulfolobales</taxon>
        <taxon>Sulfolobaceae</taxon>
        <taxon>Sulfolobus</taxon>
    </lineage>
</organism>
<dbReference type="KEGG" id="sacr:SacRon12I_04660"/>
<feature type="domain" description="MTTase N-terminal" evidence="13">
    <location>
        <begin position="1"/>
        <end position="92"/>
    </location>
</feature>
<dbReference type="NCBIfam" id="TIGR01578">
    <property type="entry name" value="MiaB-like-B"/>
    <property type="match status" value="1"/>
</dbReference>
<evidence type="ECO:0000256" key="11">
    <source>
        <dbReference type="RuleBase" id="RU368081"/>
    </source>
</evidence>
<dbReference type="PANTHER" id="PTHR11918:SF45">
    <property type="entry name" value="THREONYLCARBAMOYLADENOSINE TRNA METHYLTHIOTRANSFERASE"/>
    <property type="match status" value="1"/>
</dbReference>
<gene>
    <name evidence="15" type="ORF">SacRon12I_04660</name>
</gene>
<evidence type="ECO:0000256" key="6">
    <source>
        <dbReference type="ARBA" id="ARBA00022694"/>
    </source>
</evidence>
<accession>M1J1P2</accession>
<dbReference type="InterPro" id="IPR058240">
    <property type="entry name" value="rSAM_sf"/>
</dbReference>
<keyword evidence="9 11" id="KW-0411">Iron-sulfur</keyword>
<comment type="catalytic activity">
    <reaction evidence="10 11">
        <text>N(6)-L-threonylcarbamoyladenosine(37) in tRNA + (sulfur carrier)-SH + AH2 + 2 S-adenosyl-L-methionine = 2-methylsulfanyl-N(6)-L-threonylcarbamoyladenosine(37) in tRNA + (sulfur carrier)-H + 5'-deoxyadenosine + L-methionine + A + S-adenosyl-L-homocysteine + 2 H(+)</text>
        <dbReference type="Rhea" id="RHEA:37075"/>
        <dbReference type="Rhea" id="RHEA-COMP:10163"/>
        <dbReference type="Rhea" id="RHEA-COMP:11092"/>
        <dbReference type="Rhea" id="RHEA-COMP:14737"/>
        <dbReference type="Rhea" id="RHEA-COMP:14739"/>
        <dbReference type="ChEBI" id="CHEBI:13193"/>
        <dbReference type="ChEBI" id="CHEBI:15378"/>
        <dbReference type="ChEBI" id="CHEBI:17319"/>
        <dbReference type="ChEBI" id="CHEBI:17499"/>
        <dbReference type="ChEBI" id="CHEBI:29917"/>
        <dbReference type="ChEBI" id="CHEBI:57844"/>
        <dbReference type="ChEBI" id="CHEBI:57856"/>
        <dbReference type="ChEBI" id="CHEBI:59789"/>
        <dbReference type="ChEBI" id="CHEBI:64428"/>
        <dbReference type="ChEBI" id="CHEBI:74418"/>
        <dbReference type="ChEBI" id="CHEBI:74420"/>
        <dbReference type="EC" id="2.8.4.5"/>
    </reaction>
</comment>
<reference evidence="15 16" key="1">
    <citation type="journal article" date="2012" name="ISME J.">
        <title>Genomic evidence of rapid, global-scale gene flow in a Sulfolobus species.</title>
        <authorList>
            <person name="Mao D."/>
            <person name="Grogan D."/>
        </authorList>
    </citation>
    <scope>NUCLEOTIDE SEQUENCE [LARGE SCALE GENOMIC DNA]</scope>
    <source>
        <strain evidence="15 16">Ron12/I</strain>
    </source>
</reference>
<dbReference type="InterPro" id="IPR002792">
    <property type="entry name" value="TRAM_dom"/>
</dbReference>
<dbReference type="SFLD" id="SFLDG01082">
    <property type="entry name" value="B12-binding_domain_containing"/>
    <property type="match status" value="1"/>
</dbReference>
<evidence type="ECO:0000256" key="7">
    <source>
        <dbReference type="ARBA" id="ARBA00022723"/>
    </source>
</evidence>
<protein>
    <recommendedName>
        <fullName evidence="11">tRNA-t(6)A37 methylthiotransferase</fullName>
        <ecNumber evidence="11">2.8.4.5</ecNumber>
    </recommendedName>
</protein>
<evidence type="ECO:0000313" key="16">
    <source>
        <dbReference type="Proteomes" id="UP000011280"/>
    </source>
</evidence>
<dbReference type="PATRIC" id="fig|1028567.7.peg.916"/>
<evidence type="ECO:0000256" key="3">
    <source>
        <dbReference type="ARBA" id="ARBA00022485"/>
    </source>
</evidence>
<dbReference type="Proteomes" id="UP000011280">
    <property type="component" value="Chromosome"/>
</dbReference>
<feature type="domain" description="TRAM" evidence="12">
    <location>
        <begin position="341"/>
        <end position="401"/>
    </location>
</feature>
<dbReference type="InterPro" id="IPR005839">
    <property type="entry name" value="Methylthiotransferase"/>
</dbReference>
<dbReference type="PANTHER" id="PTHR11918">
    <property type="entry name" value="RADICAL SAM PROTEINS"/>
    <property type="match status" value="1"/>
</dbReference>
<evidence type="ECO:0000256" key="2">
    <source>
        <dbReference type="ARBA" id="ARBA00008616"/>
    </source>
</evidence>
<dbReference type="SFLD" id="SFLDS00029">
    <property type="entry name" value="Radical_SAM"/>
    <property type="match status" value="1"/>
</dbReference>
<dbReference type="InterPro" id="IPR006466">
    <property type="entry name" value="MiaB-like_arc_euk"/>
</dbReference>
<dbReference type="GO" id="GO:0035598">
    <property type="term" value="F:tRNA (N(6)-L-threonylcarbamoyladenosine(37)-C(2))-methylthiotransferase activity"/>
    <property type="evidence" value="ECO:0007669"/>
    <property type="project" value="UniProtKB-UniRule"/>
</dbReference>
<keyword evidence="4 11" id="KW-0808">Transferase</keyword>
<evidence type="ECO:0000259" key="13">
    <source>
        <dbReference type="PROSITE" id="PS51449"/>
    </source>
</evidence>
<keyword evidence="5 11" id="KW-0949">S-adenosyl-L-methionine</keyword>
<sequence length="401" mass="45399">MTLLRDKGHEIVDNIQDAEILVINTCAVRLETEERMKQRIKELKKYNDKRLVVAGCLASAEPAVVVSLAPEASVIGPQSVQKIVDVVENSKQRQVYLNEDKPLITPKVFDGKIAILPIADGCAGDCNFCITKLARRKLRSYPPHLIVESVRDAVRKGAVEIELSGQDTAAYGLDLGQIKLSDLVRKVTEVEGDFMIRIGMMTPEQAMRDIDGIIEVLRETKVYKFIHLPVQSGDDNVLKLMNRKYTVDEYKDLVKEIRKKVPIVNITTDIIIGHPGEDENAFRNTLELMRDIKFERIHLAMYSIRPNTRSASMKQVPDPVKKERIQIANKLYEELAYEIHSDYLNSIASVITTEYGRKGSVIGRTLNYIPVVIRQNVELGKRINVRINEASFYDLRGEPIS</sequence>
<dbReference type="GO" id="GO:0046872">
    <property type="term" value="F:metal ion binding"/>
    <property type="evidence" value="ECO:0007669"/>
    <property type="project" value="UniProtKB-UniRule"/>
</dbReference>
<evidence type="ECO:0000256" key="5">
    <source>
        <dbReference type="ARBA" id="ARBA00022691"/>
    </source>
</evidence>
<keyword evidence="6 11" id="KW-0819">tRNA processing</keyword>
<keyword evidence="8 11" id="KW-0408">Iron</keyword>
<evidence type="ECO:0000256" key="8">
    <source>
        <dbReference type="ARBA" id="ARBA00023004"/>
    </source>
</evidence>
<proteinExistence type="inferred from homology"/>
<dbReference type="CDD" id="cd01335">
    <property type="entry name" value="Radical_SAM"/>
    <property type="match status" value="1"/>
</dbReference>
<dbReference type="Pfam" id="PF00919">
    <property type="entry name" value="UPF0004"/>
    <property type="match status" value="1"/>
</dbReference>
<feature type="domain" description="Radical SAM core" evidence="14">
    <location>
        <begin position="108"/>
        <end position="338"/>
    </location>
</feature>
<evidence type="ECO:0000313" key="15">
    <source>
        <dbReference type="EMBL" id="AGE73176.1"/>
    </source>
</evidence>
<dbReference type="AlphaFoldDB" id="M1J1P2"/>
<evidence type="ECO:0000259" key="12">
    <source>
        <dbReference type="PROSITE" id="PS50926"/>
    </source>
</evidence>
<dbReference type="PROSITE" id="PS51449">
    <property type="entry name" value="MTTASE_N"/>
    <property type="match status" value="1"/>
</dbReference>
<name>M1J1P2_9CREN</name>
<dbReference type="NCBIfam" id="TIGR00089">
    <property type="entry name" value="MiaB/RimO family radical SAM methylthiotransferase"/>
    <property type="match status" value="1"/>
</dbReference>
<evidence type="ECO:0000256" key="4">
    <source>
        <dbReference type="ARBA" id="ARBA00022679"/>
    </source>
</evidence>
<dbReference type="GO" id="GO:0051539">
    <property type="term" value="F:4 iron, 4 sulfur cluster binding"/>
    <property type="evidence" value="ECO:0007669"/>
    <property type="project" value="UniProtKB-UniRule"/>
</dbReference>
<comment type="cofactor">
    <cofactor evidence="11">
        <name>[4Fe-4S] cluster</name>
        <dbReference type="ChEBI" id="CHEBI:49883"/>
    </cofactor>
    <text evidence="11">Binds 1 or 2 [4Fe-4S] cluster. One cluster is coordinated with 3 cysteines and an exchangeable S-adenosyl-L-methionine.</text>
</comment>
<dbReference type="InterPro" id="IPR013848">
    <property type="entry name" value="Methylthiotransferase_N"/>
</dbReference>
<keyword evidence="7 11" id="KW-0479">Metal-binding</keyword>
<dbReference type="SUPFAM" id="SSF102114">
    <property type="entry name" value="Radical SAM enzymes"/>
    <property type="match status" value="1"/>
</dbReference>
<dbReference type="SMART" id="SM00729">
    <property type="entry name" value="Elp3"/>
    <property type="match status" value="1"/>
</dbReference>
<evidence type="ECO:0000256" key="10">
    <source>
        <dbReference type="ARBA" id="ARBA00051661"/>
    </source>
</evidence>
<dbReference type="Gene3D" id="3.40.50.12160">
    <property type="entry name" value="Methylthiotransferase, N-terminal domain"/>
    <property type="match status" value="1"/>
</dbReference>
<dbReference type="InterPro" id="IPR023404">
    <property type="entry name" value="rSAM_horseshoe"/>
</dbReference>
<dbReference type="InterPro" id="IPR038135">
    <property type="entry name" value="Methylthiotransferase_N_sf"/>
</dbReference>
<dbReference type="PROSITE" id="PS50926">
    <property type="entry name" value="TRAM"/>
    <property type="match status" value="1"/>
</dbReference>
<evidence type="ECO:0000259" key="14">
    <source>
        <dbReference type="PROSITE" id="PS51918"/>
    </source>
</evidence>
<keyword evidence="3 11" id="KW-0004">4Fe-4S</keyword>
<evidence type="ECO:0000256" key="9">
    <source>
        <dbReference type="ARBA" id="ARBA00023014"/>
    </source>
</evidence>
<dbReference type="PROSITE" id="PS51918">
    <property type="entry name" value="RADICAL_SAM"/>
    <property type="match status" value="1"/>
</dbReference>
<dbReference type="InterPro" id="IPR007197">
    <property type="entry name" value="rSAM"/>
</dbReference>
<comment type="function">
    <text evidence="1 11">Catalyzes the methylthiolation of N6-threonylcarbamoyladenosine (t(6)A), leading to the formation of 2-methylthio-N6-threonylcarbamoyladenosine (ms(2)t(6)A) at position 37 in tRNAs that read codons beginning with adenine.</text>
</comment>
<dbReference type="Gene3D" id="3.80.30.20">
    <property type="entry name" value="tm_1862 like domain"/>
    <property type="match status" value="1"/>
</dbReference>
<dbReference type="Pfam" id="PF04055">
    <property type="entry name" value="Radical_SAM"/>
    <property type="match status" value="1"/>
</dbReference>
<evidence type="ECO:0000256" key="1">
    <source>
        <dbReference type="ARBA" id="ARBA00002399"/>
    </source>
</evidence>
<dbReference type="EMBL" id="CP002818">
    <property type="protein sequence ID" value="AGE73176.1"/>
    <property type="molecule type" value="Genomic_DNA"/>
</dbReference>
<comment type="similarity">
    <text evidence="2 11">Belongs to the methylthiotransferase family. CDKAL1 subfamily.</text>
</comment>
<dbReference type="Pfam" id="PF01938">
    <property type="entry name" value="TRAM"/>
    <property type="match status" value="1"/>
</dbReference>
<dbReference type="FunFam" id="3.80.30.20:FF:000002">
    <property type="entry name" value="threonylcarbamoyladenosine tRNA methylthiotransferase isoform X2"/>
    <property type="match status" value="1"/>
</dbReference>